<dbReference type="GO" id="GO:0006402">
    <property type="term" value="P:mRNA catabolic process"/>
    <property type="evidence" value="ECO:0007669"/>
    <property type="project" value="TreeGrafter"/>
</dbReference>
<dbReference type="InterPro" id="IPR013223">
    <property type="entry name" value="RNase_B_OB_dom"/>
</dbReference>
<comment type="function">
    <text evidence="8">3'-5' exoribonuclease that releases 5'-nucleoside monophosphates and is involved in maturation of structured RNAs.</text>
</comment>
<dbReference type="GO" id="GO:0003723">
    <property type="term" value="F:RNA binding"/>
    <property type="evidence" value="ECO:0007669"/>
    <property type="project" value="UniProtKB-UniRule"/>
</dbReference>
<evidence type="ECO:0000313" key="11">
    <source>
        <dbReference type="Proteomes" id="UP000002377"/>
    </source>
</evidence>
<dbReference type="InterPro" id="IPR004476">
    <property type="entry name" value="RNase_II/RNase_R"/>
</dbReference>
<dbReference type="GO" id="GO:0005829">
    <property type="term" value="C:cytosol"/>
    <property type="evidence" value="ECO:0007669"/>
    <property type="project" value="TreeGrafter"/>
</dbReference>
<dbReference type="Proteomes" id="UP000002377">
    <property type="component" value="Chromosome"/>
</dbReference>
<accession>D5XC76</accession>
<evidence type="ECO:0000256" key="3">
    <source>
        <dbReference type="ARBA" id="ARBA00022490"/>
    </source>
</evidence>
<dbReference type="eggNOG" id="COG0557">
    <property type="taxonomic scope" value="Bacteria"/>
</dbReference>
<keyword evidence="4 8" id="KW-0540">Nuclease</keyword>
<dbReference type="STRING" id="635013.TherJR_2693"/>
<dbReference type="PROSITE" id="PS50126">
    <property type="entry name" value="S1"/>
    <property type="match status" value="1"/>
</dbReference>
<dbReference type="InterPro" id="IPR001900">
    <property type="entry name" value="RNase_II/R"/>
</dbReference>
<keyword evidence="11" id="KW-1185">Reference proteome</keyword>
<dbReference type="Pfam" id="PF00773">
    <property type="entry name" value="RNB"/>
    <property type="match status" value="1"/>
</dbReference>
<protein>
    <recommendedName>
        <fullName evidence="8">Ribonuclease R</fullName>
        <shortName evidence="8">RNase R</shortName>
        <ecNumber evidence="8">3.1.13.1</ecNumber>
    </recommendedName>
</protein>
<dbReference type="HOGENOM" id="CLU_002333_4_1_9"/>
<dbReference type="PANTHER" id="PTHR23355:SF9">
    <property type="entry name" value="DIS3-LIKE EXONUCLEASE 2"/>
    <property type="match status" value="1"/>
</dbReference>
<evidence type="ECO:0000256" key="4">
    <source>
        <dbReference type="ARBA" id="ARBA00022722"/>
    </source>
</evidence>
<evidence type="ECO:0000256" key="6">
    <source>
        <dbReference type="ARBA" id="ARBA00022839"/>
    </source>
</evidence>
<dbReference type="RefSeq" id="WP_013121519.1">
    <property type="nucleotide sequence ID" value="NC_014152.1"/>
</dbReference>
<evidence type="ECO:0000256" key="1">
    <source>
        <dbReference type="ARBA" id="ARBA00001849"/>
    </source>
</evidence>
<name>D5XC76_THEPJ</name>
<comment type="similarity">
    <text evidence="8">Belongs to the RNR ribonuclease family. RNase R subfamily.</text>
</comment>
<keyword evidence="7 8" id="KW-0694">RNA-binding</keyword>
<dbReference type="NCBIfam" id="TIGR02063">
    <property type="entry name" value="RNase_R"/>
    <property type="match status" value="1"/>
</dbReference>
<dbReference type="PANTHER" id="PTHR23355">
    <property type="entry name" value="RIBONUCLEASE"/>
    <property type="match status" value="1"/>
</dbReference>
<keyword evidence="5 8" id="KW-0378">Hydrolase</keyword>
<dbReference type="AlphaFoldDB" id="D5XC76"/>
<feature type="domain" description="S1 motif" evidence="9">
    <location>
        <begin position="628"/>
        <end position="708"/>
    </location>
</feature>
<dbReference type="SMART" id="SM00955">
    <property type="entry name" value="RNB"/>
    <property type="match status" value="1"/>
</dbReference>
<evidence type="ECO:0000256" key="2">
    <source>
        <dbReference type="ARBA" id="ARBA00004496"/>
    </source>
</evidence>
<dbReference type="NCBIfam" id="TIGR00358">
    <property type="entry name" value="3_prime_RNase"/>
    <property type="match status" value="1"/>
</dbReference>
<dbReference type="OrthoDB" id="9764149at2"/>
<dbReference type="EMBL" id="CP002028">
    <property type="protein sequence ID" value="ADG83528.1"/>
    <property type="molecule type" value="Genomic_DNA"/>
</dbReference>
<keyword evidence="6 8" id="KW-0269">Exonuclease</keyword>
<dbReference type="HAMAP" id="MF_01895">
    <property type="entry name" value="RNase_R"/>
    <property type="match status" value="1"/>
</dbReference>
<evidence type="ECO:0000313" key="10">
    <source>
        <dbReference type="EMBL" id="ADG83528.1"/>
    </source>
</evidence>
<dbReference type="InterPro" id="IPR011805">
    <property type="entry name" value="RNase_R"/>
</dbReference>
<evidence type="ECO:0000256" key="7">
    <source>
        <dbReference type="ARBA" id="ARBA00022884"/>
    </source>
</evidence>
<dbReference type="CDD" id="cd04471">
    <property type="entry name" value="S1_RNase_R"/>
    <property type="match status" value="1"/>
</dbReference>
<gene>
    <name evidence="8" type="primary">rnr</name>
    <name evidence="10" type="ordered locus">TherJR_2693</name>
</gene>
<dbReference type="Pfam" id="PF00575">
    <property type="entry name" value="S1"/>
    <property type="match status" value="1"/>
</dbReference>
<dbReference type="SMART" id="SM00316">
    <property type="entry name" value="S1"/>
    <property type="match status" value="1"/>
</dbReference>
<dbReference type="InterPro" id="IPR003029">
    <property type="entry name" value="S1_domain"/>
</dbReference>
<dbReference type="Pfam" id="PF08206">
    <property type="entry name" value="OB_RNB"/>
    <property type="match status" value="1"/>
</dbReference>
<keyword evidence="3 8" id="KW-0963">Cytoplasm</keyword>
<dbReference type="SMART" id="SM00357">
    <property type="entry name" value="CSP"/>
    <property type="match status" value="2"/>
</dbReference>
<dbReference type="Pfam" id="PF17876">
    <property type="entry name" value="CSD2"/>
    <property type="match status" value="1"/>
</dbReference>
<comment type="subcellular location">
    <subcellularLocation>
        <location evidence="2 8">Cytoplasm</location>
    </subcellularLocation>
</comment>
<dbReference type="InterPro" id="IPR011129">
    <property type="entry name" value="CSD"/>
</dbReference>
<dbReference type="SUPFAM" id="SSF50249">
    <property type="entry name" value="Nucleic acid-binding proteins"/>
    <property type="match status" value="4"/>
</dbReference>
<dbReference type="InterPro" id="IPR040476">
    <property type="entry name" value="CSD2"/>
</dbReference>
<proteinExistence type="inferred from homology"/>
<dbReference type="Gene3D" id="2.40.50.140">
    <property type="entry name" value="Nucleic acid-binding proteins"/>
    <property type="match status" value="3"/>
</dbReference>
<dbReference type="EC" id="3.1.13.1" evidence="8"/>
<dbReference type="KEGG" id="tjr:TherJR_2693"/>
<dbReference type="InterPro" id="IPR050180">
    <property type="entry name" value="RNR_Ribonuclease"/>
</dbReference>
<evidence type="ECO:0000259" key="9">
    <source>
        <dbReference type="PROSITE" id="PS50126"/>
    </source>
</evidence>
<sequence length="715" mass="82185">MLDRIETDLEELILSHMRRAAYKPLTAEELLKALNLEPNPEFFEKLAELEKQGKIVQTRNLRYGVPEKLNLVVGRIQGHPNGFAFIIPDRAGEEDVFVSPANLNGAMHNDRVIARITSKGDLGARREGEVIRILERANTLVVGTYSSSKHFGFVIPDETRISQDFFIARGHEHGARSGDKVVIRVTQWPQYRMNPEGEVIQIIGRKGAPGIDMESIIWKHKLPREFPPDVERQLKDIPDEVLPEDMQGREDFRNLLMVTIDGEDAKDLDDAVSLEMLPDGLFRLGVHIADVGHYVPLRTPLDKEAYKRATSVYLVDRVIPMLPPKLSNGICSLNPRVDRLALSVMMDIDEEGNVRRYQIYESVINSNERMTYTNVKRILVDKDEELLRRYHYLVEMLQNMERLCQILRARRLKRGAIDFDIPEAKVILDDRGRPLEIKKAERSIADRIIEEFMLVANETVAEAMFWMEIPFVYRVHEEPAEEKLAQLQKFLATFGYGLKGINKIHPKALQKIVEQVKGRPEERVINTVMLRTMKQARYSEENLGHFGLAAKYYCHFTSPIRRYPDLVIHRVIKSILKSGSLTQKELDRLKKFVPAAAVQSSERERAAMEAERESADLKKVEFMLDKVGQVFEGIISSVTSFGLFVELDNLVEGLVHITTLTDDFYEYDEENYRLVGQHTRKIYRIGDQVRVRVERVNPDERQVDFELVDGGGPNF</sequence>
<evidence type="ECO:0000256" key="8">
    <source>
        <dbReference type="HAMAP-Rule" id="MF_01895"/>
    </source>
</evidence>
<reference evidence="10 11" key="1">
    <citation type="submission" date="2010-05" db="EMBL/GenBank/DDBJ databases">
        <title>Complete sequence of Thermincola sp. JR.</title>
        <authorList>
            <consortium name="US DOE Joint Genome Institute"/>
            <person name="Lucas S."/>
            <person name="Copeland A."/>
            <person name="Lapidus A."/>
            <person name="Cheng J.-F."/>
            <person name="Bruce D."/>
            <person name="Goodwin L."/>
            <person name="Pitluck S."/>
            <person name="Chertkov O."/>
            <person name="Detter J.C."/>
            <person name="Han C."/>
            <person name="Tapia R."/>
            <person name="Land M."/>
            <person name="Hauser L."/>
            <person name="Kyrpides N."/>
            <person name="Mikhailova N."/>
            <person name="Hazen T.C."/>
            <person name="Woyke T."/>
        </authorList>
    </citation>
    <scope>NUCLEOTIDE SEQUENCE [LARGE SCALE GENOMIC DNA]</scope>
    <source>
        <strain evidence="10 11">JR</strain>
    </source>
</reference>
<dbReference type="InterPro" id="IPR012340">
    <property type="entry name" value="NA-bd_OB-fold"/>
</dbReference>
<organism evidence="10 11">
    <name type="scientific">Thermincola potens (strain JR)</name>
    <dbReference type="NCBI Taxonomy" id="635013"/>
    <lineage>
        <taxon>Bacteria</taxon>
        <taxon>Bacillati</taxon>
        <taxon>Bacillota</taxon>
        <taxon>Clostridia</taxon>
        <taxon>Eubacteriales</taxon>
        <taxon>Thermincolaceae</taxon>
        <taxon>Thermincola</taxon>
    </lineage>
</organism>
<evidence type="ECO:0000256" key="5">
    <source>
        <dbReference type="ARBA" id="ARBA00022801"/>
    </source>
</evidence>
<comment type="catalytic activity">
    <reaction evidence="1 8">
        <text>Exonucleolytic cleavage in the 3'- to 5'-direction to yield nucleoside 5'-phosphates.</text>
        <dbReference type="EC" id="3.1.13.1"/>
    </reaction>
</comment>
<dbReference type="GO" id="GO:0008859">
    <property type="term" value="F:exoribonuclease II activity"/>
    <property type="evidence" value="ECO:0007669"/>
    <property type="project" value="UniProtKB-UniRule"/>
</dbReference>